<sequence>MTGFQIPSLPCTSKHNELSRTESPRHDAHGKAQRRKGGGASGQGEVEACGGGEGGGGCHHNPDRRSDIVDALNLQNWLL</sequence>
<evidence type="ECO:0000313" key="2">
    <source>
        <dbReference type="EMBL" id="KZV20488.1"/>
    </source>
</evidence>
<gene>
    <name evidence="2" type="ORF">F511_30937</name>
</gene>
<dbReference type="EMBL" id="KV015636">
    <property type="protein sequence ID" value="KZV20488.1"/>
    <property type="molecule type" value="Genomic_DNA"/>
</dbReference>
<dbReference type="Proteomes" id="UP000250235">
    <property type="component" value="Unassembled WGS sequence"/>
</dbReference>
<accession>A0A2Z7AFW0</accession>
<feature type="region of interest" description="Disordered" evidence="1">
    <location>
        <begin position="1"/>
        <end position="65"/>
    </location>
</feature>
<reference evidence="2 3" key="1">
    <citation type="journal article" date="2015" name="Proc. Natl. Acad. Sci. U.S.A.">
        <title>The resurrection genome of Boea hygrometrica: A blueprint for survival of dehydration.</title>
        <authorList>
            <person name="Xiao L."/>
            <person name="Yang G."/>
            <person name="Zhang L."/>
            <person name="Yang X."/>
            <person name="Zhao S."/>
            <person name="Ji Z."/>
            <person name="Zhou Q."/>
            <person name="Hu M."/>
            <person name="Wang Y."/>
            <person name="Chen M."/>
            <person name="Xu Y."/>
            <person name="Jin H."/>
            <person name="Xiao X."/>
            <person name="Hu G."/>
            <person name="Bao F."/>
            <person name="Hu Y."/>
            <person name="Wan P."/>
            <person name="Li L."/>
            <person name="Deng X."/>
            <person name="Kuang T."/>
            <person name="Xiang C."/>
            <person name="Zhu J.K."/>
            <person name="Oliver M.J."/>
            <person name="He Y."/>
        </authorList>
    </citation>
    <scope>NUCLEOTIDE SEQUENCE [LARGE SCALE GENOMIC DNA]</scope>
    <source>
        <strain evidence="3">cv. XS01</strain>
    </source>
</reference>
<protein>
    <submittedName>
        <fullName evidence="2">Uncharacterized protein</fullName>
    </submittedName>
</protein>
<keyword evidence="3" id="KW-1185">Reference proteome</keyword>
<feature type="compositionally biased region" description="Basic and acidic residues" evidence="1">
    <location>
        <begin position="14"/>
        <end position="30"/>
    </location>
</feature>
<dbReference type="AlphaFoldDB" id="A0A2Z7AFW0"/>
<evidence type="ECO:0000256" key="1">
    <source>
        <dbReference type="SAM" id="MobiDB-lite"/>
    </source>
</evidence>
<feature type="compositionally biased region" description="Gly residues" evidence="1">
    <location>
        <begin position="49"/>
        <end position="58"/>
    </location>
</feature>
<organism evidence="2 3">
    <name type="scientific">Dorcoceras hygrometricum</name>
    <dbReference type="NCBI Taxonomy" id="472368"/>
    <lineage>
        <taxon>Eukaryota</taxon>
        <taxon>Viridiplantae</taxon>
        <taxon>Streptophyta</taxon>
        <taxon>Embryophyta</taxon>
        <taxon>Tracheophyta</taxon>
        <taxon>Spermatophyta</taxon>
        <taxon>Magnoliopsida</taxon>
        <taxon>eudicotyledons</taxon>
        <taxon>Gunneridae</taxon>
        <taxon>Pentapetalae</taxon>
        <taxon>asterids</taxon>
        <taxon>lamiids</taxon>
        <taxon>Lamiales</taxon>
        <taxon>Gesneriaceae</taxon>
        <taxon>Didymocarpoideae</taxon>
        <taxon>Trichosporeae</taxon>
        <taxon>Loxocarpinae</taxon>
        <taxon>Dorcoceras</taxon>
    </lineage>
</organism>
<proteinExistence type="predicted"/>
<name>A0A2Z7AFW0_9LAMI</name>
<evidence type="ECO:0000313" key="3">
    <source>
        <dbReference type="Proteomes" id="UP000250235"/>
    </source>
</evidence>